<name>A0A1F7JCP6_9BACT</name>
<dbReference type="PANTHER" id="PTHR43773:SF1">
    <property type="entry name" value="MAGNESIUM TRANSPORTER MGTE"/>
    <property type="match status" value="1"/>
</dbReference>
<dbReference type="STRING" id="1802069.A2970_02405"/>
<gene>
    <name evidence="3" type="ORF">A2970_02405</name>
</gene>
<proteinExistence type="predicted"/>
<dbReference type="AlphaFoldDB" id="A0A1F7JCP6"/>
<feature type="domain" description="CBS" evidence="2">
    <location>
        <begin position="349"/>
        <end position="404"/>
    </location>
</feature>
<evidence type="ECO:0000256" key="1">
    <source>
        <dbReference type="PROSITE-ProRule" id="PRU00703"/>
    </source>
</evidence>
<dbReference type="PANTHER" id="PTHR43773">
    <property type="entry name" value="MAGNESIUM TRANSPORTER MGTE"/>
    <property type="match status" value="1"/>
</dbReference>
<dbReference type="Pfam" id="PF03448">
    <property type="entry name" value="MgtE_N"/>
    <property type="match status" value="1"/>
</dbReference>
<accession>A0A1F7JCP6</accession>
<evidence type="ECO:0000313" key="3">
    <source>
        <dbReference type="EMBL" id="OGK53367.1"/>
    </source>
</evidence>
<dbReference type="PROSITE" id="PS51371">
    <property type="entry name" value="CBS"/>
    <property type="match status" value="2"/>
</dbReference>
<dbReference type="GO" id="GO:0016020">
    <property type="term" value="C:membrane"/>
    <property type="evidence" value="ECO:0007669"/>
    <property type="project" value="InterPro"/>
</dbReference>
<protein>
    <recommendedName>
        <fullName evidence="2">CBS domain-containing protein</fullName>
    </recommendedName>
</protein>
<dbReference type="Gene3D" id="3.10.580.10">
    <property type="entry name" value="CBS-domain"/>
    <property type="match status" value="1"/>
</dbReference>
<dbReference type="CDD" id="cd04606">
    <property type="entry name" value="CBS_pair_Mg_transporter"/>
    <property type="match status" value="1"/>
</dbReference>
<dbReference type="GO" id="GO:0015095">
    <property type="term" value="F:magnesium ion transmembrane transporter activity"/>
    <property type="evidence" value="ECO:0007669"/>
    <property type="project" value="InterPro"/>
</dbReference>
<feature type="domain" description="CBS" evidence="2">
    <location>
        <begin position="285"/>
        <end position="348"/>
    </location>
</feature>
<dbReference type="SMART" id="SM00924">
    <property type="entry name" value="MgtE_N"/>
    <property type="match status" value="1"/>
</dbReference>
<evidence type="ECO:0000313" key="4">
    <source>
        <dbReference type="Proteomes" id="UP000178857"/>
    </source>
</evidence>
<dbReference type="Proteomes" id="UP000178857">
    <property type="component" value="Unassembled WGS sequence"/>
</dbReference>
<dbReference type="InterPro" id="IPR038076">
    <property type="entry name" value="MgtE_N_sf"/>
</dbReference>
<dbReference type="SUPFAM" id="SSF158791">
    <property type="entry name" value="MgtE N-terminal domain-like"/>
    <property type="match status" value="1"/>
</dbReference>
<dbReference type="Gene3D" id="1.25.60.10">
    <property type="entry name" value="MgtE N-terminal domain-like"/>
    <property type="match status" value="1"/>
</dbReference>
<organism evidence="3 4">
    <name type="scientific">Candidatus Roizmanbacteria bacterium RIFCSPLOWO2_01_FULL_44_13</name>
    <dbReference type="NCBI Taxonomy" id="1802069"/>
    <lineage>
        <taxon>Bacteria</taxon>
        <taxon>Candidatus Roizmaniibacteriota</taxon>
    </lineage>
</organism>
<dbReference type="InterPro" id="IPR006669">
    <property type="entry name" value="MgtE_transporter"/>
</dbReference>
<dbReference type="InterPro" id="IPR000644">
    <property type="entry name" value="CBS_dom"/>
</dbReference>
<evidence type="ECO:0000259" key="2">
    <source>
        <dbReference type="PROSITE" id="PS51371"/>
    </source>
</evidence>
<dbReference type="Gene3D" id="2.30.30.240">
    <property type="entry name" value="PRC-barrel domain"/>
    <property type="match status" value="1"/>
</dbReference>
<dbReference type="SUPFAM" id="SSF54631">
    <property type="entry name" value="CBS-domain pair"/>
    <property type="match status" value="1"/>
</dbReference>
<reference evidence="3 4" key="1">
    <citation type="journal article" date="2016" name="Nat. Commun.">
        <title>Thousands of microbial genomes shed light on interconnected biogeochemical processes in an aquifer system.</title>
        <authorList>
            <person name="Anantharaman K."/>
            <person name="Brown C.T."/>
            <person name="Hug L.A."/>
            <person name="Sharon I."/>
            <person name="Castelle C.J."/>
            <person name="Probst A.J."/>
            <person name="Thomas B.C."/>
            <person name="Singh A."/>
            <person name="Wilkins M.J."/>
            <person name="Karaoz U."/>
            <person name="Brodie E.L."/>
            <person name="Williams K.H."/>
            <person name="Hubbard S.S."/>
            <person name="Banfield J.F."/>
        </authorList>
    </citation>
    <scope>NUCLEOTIDE SEQUENCE [LARGE SCALE GENOMIC DNA]</scope>
</reference>
<dbReference type="InterPro" id="IPR046342">
    <property type="entry name" value="CBS_dom_sf"/>
</dbReference>
<comment type="caution">
    <text evidence="3">The sequence shown here is derived from an EMBL/GenBank/DDBJ whole genome shotgun (WGS) entry which is preliminary data.</text>
</comment>
<dbReference type="Pfam" id="PF00571">
    <property type="entry name" value="CBS"/>
    <property type="match status" value="2"/>
</dbReference>
<dbReference type="SMART" id="SM00116">
    <property type="entry name" value="CBS"/>
    <property type="match status" value="2"/>
</dbReference>
<keyword evidence="1" id="KW-0129">CBS domain</keyword>
<dbReference type="InterPro" id="IPR006668">
    <property type="entry name" value="Mg_transptr_MgtE_intracell_dom"/>
</dbReference>
<sequence>MIYFSEIHQKKVVTEDGIAIGHLEDFIFLATDNPLVTKIVVRGSEAQKLIISTDYIIRINSYITIEKEYMTSYLEENELYLVKNLLDKQIIDIKGNKIVRVNDVAIQDKERLAIAGVDIGLYGLARRLKIGGDAVVKLLRFFNMKLTSEFLSWADIQPLELIRGKVRLRGQEEKMQKVRPEDLADYLERTNVINAGKFLKILDTEKAAEVVSNLNINYQTSIFKHFQSDKAARMITFIDPDEAVDVLLTLSKKKREEIMGYLEEPVRNQIERLLDFSKNPIGDLITTEYLTVAPEDTVRQVLDIIRKTTADFSTLDYVYVVNKKLELVGVFSLHNLVLQDLETPIYKFMTQNVVVIHMTTPLEIAVKKMLKYKLYALPVISQEKTIQGIVTIDDISSSILKKFT</sequence>
<dbReference type="EMBL" id="MGAT01000002">
    <property type="protein sequence ID" value="OGK53367.1"/>
    <property type="molecule type" value="Genomic_DNA"/>
</dbReference>